<comment type="similarity">
    <text evidence="1 4">Belongs to the glycosyl hydrolase 1 family.</text>
</comment>
<name>A0AAW1U450_9CUCU</name>
<dbReference type="InterPro" id="IPR033132">
    <property type="entry name" value="GH_1_N_CS"/>
</dbReference>
<keyword evidence="5" id="KW-0732">Signal</keyword>
<dbReference type="Proteomes" id="UP001431783">
    <property type="component" value="Unassembled WGS sequence"/>
</dbReference>
<evidence type="ECO:0000256" key="2">
    <source>
        <dbReference type="ARBA" id="ARBA00022801"/>
    </source>
</evidence>
<dbReference type="InterPro" id="IPR001360">
    <property type="entry name" value="Glyco_hydro_1"/>
</dbReference>
<organism evidence="6 7">
    <name type="scientific">Henosepilachna vigintioctopunctata</name>
    <dbReference type="NCBI Taxonomy" id="420089"/>
    <lineage>
        <taxon>Eukaryota</taxon>
        <taxon>Metazoa</taxon>
        <taxon>Ecdysozoa</taxon>
        <taxon>Arthropoda</taxon>
        <taxon>Hexapoda</taxon>
        <taxon>Insecta</taxon>
        <taxon>Pterygota</taxon>
        <taxon>Neoptera</taxon>
        <taxon>Endopterygota</taxon>
        <taxon>Coleoptera</taxon>
        <taxon>Polyphaga</taxon>
        <taxon>Cucujiformia</taxon>
        <taxon>Coccinelloidea</taxon>
        <taxon>Coccinellidae</taxon>
        <taxon>Epilachninae</taxon>
        <taxon>Epilachnini</taxon>
        <taxon>Henosepilachna</taxon>
    </lineage>
</organism>
<dbReference type="Pfam" id="PF00232">
    <property type="entry name" value="Glyco_hydro_1"/>
    <property type="match status" value="1"/>
</dbReference>
<dbReference type="PANTHER" id="PTHR10353">
    <property type="entry name" value="GLYCOSYL HYDROLASE"/>
    <property type="match status" value="1"/>
</dbReference>
<feature type="signal peptide" evidence="5">
    <location>
        <begin position="1"/>
        <end position="16"/>
    </location>
</feature>
<comment type="caution">
    <text evidence="6">The sequence shown here is derived from an EMBL/GenBank/DDBJ whole genome shotgun (WGS) entry which is preliminary data.</text>
</comment>
<sequence length="113" mass="12918">MRVAVVISIFLVISVANTISDKFFPKDFVFGVSTSAYQIEGAWNLSGKGENMLDYMTHTYTNRIFDKSNGDIACDSYHKIDEDIEMLKDLGVNFYRFSLSWSRILPTGLLRME</sequence>
<dbReference type="PROSITE" id="PS00653">
    <property type="entry name" value="GLYCOSYL_HYDROL_F1_2"/>
    <property type="match status" value="1"/>
</dbReference>
<dbReference type="InterPro" id="IPR017853">
    <property type="entry name" value="GH"/>
</dbReference>
<dbReference type="GO" id="GO:0005975">
    <property type="term" value="P:carbohydrate metabolic process"/>
    <property type="evidence" value="ECO:0007669"/>
    <property type="project" value="InterPro"/>
</dbReference>
<evidence type="ECO:0000313" key="6">
    <source>
        <dbReference type="EMBL" id="KAK9875316.1"/>
    </source>
</evidence>
<protein>
    <submittedName>
        <fullName evidence="6">Uncharacterized protein</fullName>
    </submittedName>
</protein>
<dbReference type="SUPFAM" id="SSF51445">
    <property type="entry name" value="(Trans)glycosidases"/>
    <property type="match status" value="1"/>
</dbReference>
<dbReference type="PANTHER" id="PTHR10353:SF36">
    <property type="entry name" value="LP05116P"/>
    <property type="match status" value="1"/>
</dbReference>
<dbReference type="AlphaFoldDB" id="A0AAW1U450"/>
<evidence type="ECO:0000256" key="5">
    <source>
        <dbReference type="SAM" id="SignalP"/>
    </source>
</evidence>
<accession>A0AAW1U450</accession>
<proteinExistence type="inferred from homology"/>
<keyword evidence="2" id="KW-0378">Hydrolase</keyword>
<feature type="chain" id="PRO_5043844857" evidence="5">
    <location>
        <begin position="17"/>
        <end position="113"/>
    </location>
</feature>
<evidence type="ECO:0000256" key="4">
    <source>
        <dbReference type="RuleBase" id="RU003690"/>
    </source>
</evidence>
<evidence type="ECO:0000256" key="3">
    <source>
        <dbReference type="ARBA" id="ARBA00023295"/>
    </source>
</evidence>
<dbReference type="Gene3D" id="3.20.20.80">
    <property type="entry name" value="Glycosidases"/>
    <property type="match status" value="1"/>
</dbReference>
<evidence type="ECO:0000313" key="7">
    <source>
        <dbReference type="Proteomes" id="UP001431783"/>
    </source>
</evidence>
<dbReference type="GO" id="GO:0008422">
    <property type="term" value="F:beta-glucosidase activity"/>
    <property type="evidence" value="ECO:0007669"/>
    <property type="project" value="TreeGrafter"/>
</dbReference>
<gene>
    <name evidence="6" type="ORF">WA026_007711</name>
</gene>
<keyword evidence="7" id="KW-1185">Reference proteome</keyword>
<reference evidence="6 7" key="1">
    <citation type="submission" date="2023-03" db="EMBL/GenBank/DDBJ databases">
        <title>Genome insight into feeding habits of ladybird beetles.</title>
        <authorList>
            <person name="Li H.-S."/>
            <person name="Huang Y.-H."/>
            <person name="Pang H."/>
        </authorList>
    </citation>
    <scope>NUCLEOTIDE SEQUENCE [LARGE SCALE GENOMIC DNA]</scope>
    <source>
        <strain evidence="6">SYSU_2023b</strain>
        <tissue evidence="6">Whole body</tissue>
    </source>
</reference>
<keyword evidence="3" id="KW-0326">Glycosidase</keyword>
<dbReference type="EMBL" id="JARQZJ010000033">
    <property type="protein sequence ID" value="KAK9875316.1"/>
    <property type="molecule type" value="Genomic_DNA"/>
</dbReference>
<evidence type="ECO:0000256" key="1">
    <source>
        <dbReference type="ARBA" id="ARBA00010838"/>
    </source>
</evidence>